<dbReference type="InterPro" id="IPR011330">
    <property type="entry name" value="Glyco_hydro/deAcase_b/a-brl"/>
</dbReference>
<evidence type="ECO:0000256" key="4">
    <source>
        <dbReference type="ARBA" id="ARBA00023295"/>
    </source>
</evidence>
<evidence type="ECO:0000256" key="5">
    <source>
        <dbReference type="ARBA" id="ARBA00023326"/>
    </source>
</evidence>
<evidence type="ECO:0000313" key="7">
    <source>
        <dbReference type="EMBL" id="EJX05395.1"/>
    </source>
</evidence>
<gene>
    <name evidence="7" type="ORF">EVA_06500</name>
</gene>
<feature type="domain" description="NodB homology" evidence="6">
    <location>
        <begin position="606"/>
        <end position="813"/>
    </location>
</feature>
<sequence length="821" mass="93194">MSHADEWIRINQLGYLPQSVKVAVFMSDEAASVQEYALVDAFTEQEVQTFRAPQSTGAWENMKSTYRLDFSDFVQPGTYYLKAGNAVSPTFPIAADVYKGTADFLLNYLRQQRCGDNPRFDKKCHQKDAYIVYHPTKNGQHIDVRGGWHDASDYLQYTTTTANAIYQMMFAYQQNPEAFGDEYGTDGRKGANGIPDIIDEIRWGMDWLNRMNPEPGEFYNQLADDRDHVSMRLPFLDPADYGYGPGNGRPVYFCSGEKQKRGKFMNETTGVASTTGKFASCFSLGSRILKDFYPELAEQIGKKAKDAFDMGGKKPGVCQTASIVSPYIYEEDNWTDDMELAAMELYHASGEKEYLNRAVEYARREPVTPWMGADSARHYQWYPFVNLGHYHLAKVKGNSRLNQEFVRNLRAGIERTFEKAVKSPFLHGIPYIWCSNNLTVAMLTQCGLYRELTGDRKYAEMEAAMLDWLLGCNPWGTSMIIELPLHGDYPSESHAALLLHKGYGQPTGGLVDGPVYNSIFKGLRGVHLNGLPGLPGEKYEAVQPHTMVYHDVVNDYSTNEPTMDGTASLTYYLSLMEVEGMKQGQLSKDLNRYVDGGIVGTNPGKKVISLVFTSDDKIDGEEKIIRVLDKNKIKGSFFFTGNFFRRFPAVVKRLLEKQHYVGSHSDKHLLYMPWENRDSLLVSRAEFENDLLNSYREMSKLGINYQDAPLFMPPYEYYNRTIAAWSKGLGLRVVNYTPGTLSNADYTTPDMGKSYRSSKEIYEHLLAMEKKEGLNGAILLVHFGTDPKRTDKFYDTYLNKLIQTLKRKGYQFQTIAEAVAE</sequence>
<dbReference type="InterPro" id="IPR014756">
    <property type="entry name" value="Ig_E-set"/>
</dbReference>
<comment type="caution">
    <text evidence="7">The sequence shown here is derived from an EMBL/GenBank/DDBJ whole genome shotgun (WGS) entry which is preliminary data.</text>
</comment>
<evidence type="ECO:0000256" key="2">
    <source>
        <dbReference type="ARBA" id="ARBA00022801"/>
    </source>
</evidence>
<dbReference type="Gene3D" id="2.60.40.10">
    <property type="entry name" value="Immunoglobulins"/>
    <property type="match status" value="1"/>
</dbReference>
<name>J9GXE2_9ZZZZ</name>
<accession>J9GXE2</accession>
<dbReference type="PROSITE" id="PS51677">
    <property type="entry name" value="NODB"/>
    <property type="match status" value="1"/>
</dbReference>
<dbReference type="InterPro" id="IPR008928">
    <property type="entry name" value="6-hairpin_glycosidase_sf"/>
</dbReference>
<evidence type="ECO:0000256" key="1">
    <source>
        <dbReference type="ARBA" id="ARBA00007072"/>
    </source>
</evidence>
<dbReference type="Pfam" id="PF00759">
    <property type="entry name" value="Glyco_hydro_9"/>
    <property type="match status" value="1"/>
</dbReference>
<organism evidence="7">
    <name type="scientific">gut metagenome</name>
    <dbReference type="NCBI Taxonomy" id="749906"/>
    <lineage>
        <taxon>unclassified sequences</taxon>
        <taxon>metagenomes</taxon>
        <taxon>organismal metagenomes</taxon>
    </lineage>
</organism>
<dbReference type="SUPFAM" id="SSF81296">
    <property type="entry name" value="E set domains"/>
    <property type="match status" value="1"/>
</dbReference>
<keyword evidence="4 7" id="KW-0326">Glycosidase</keyword>
<dbReference type="Pfam" id="PF01522">
    <property type="entry name" value="Polysacc_deac_1"/>
    <property type="match status" value="1"/>
</dbReference>
<dbReference type="CDD" id="cd10917">
    <property type="entry name" value="CE4_NodB_like_6s_7s"/>
    <property type="match status" value="1"/>
</dbReference>
<protein>
    <submittedName>
        <fullName evidence="7">Glycoside hydrolase family 9</fullName>
        <ecNumber evidence="7">3.2.1.-</ecNumber>
    </submittedName>
</protein>
<dbReference type="Gene3D" id="1.50.10.10">
    <property type="match status" value="1"/>
</dbReference>
<dbReference type="InterPro" id="IPR002509">
    <property type="entry name" value="NODB_dom"/>
</dbReference>
<comment type="similarity">
    <text evidence="1">Belongs to the glycosyl hydrolase 9 (cellulase E) family.</text>
</comment>
<keyword evidence="5" id="KW-0624">Polysaccharide degradation</keyword>
<dbReference type="EC" id="3.2.1.-" evidence="7"/>
<dbReference type="EMBL" id="AMCI01001483">
    <property type="protein sequence ID" value="EJX05395.1"/>
    <property type="molecule type" value="Genomic_DNA"/>
</dbReference>
<dbReference type="AlphaFoldDB" id="J9GXE2"/>
<evidence type="ECO:0000259" key="6">
    <source>
        <dbReference type="PROSITE" id="PS51677"/>
    </source>
</evidence>
<dbReference type="GO" id="GO:0008810">
    <property type="term" value="F:cellulase activity"/>
    <property type="evidence" value="ECO:0007669"/>
    <property type="project" value="InterPro"/>
</dbReference>
<dbReference type="InterPro" id="IPR012341">
    <property type="entry name" value="6hp_glycosidase-like_sf"/>
</dbReference>
<dbReference type="Gene3D" id="3.20.20.370">
    <property type="entry name" value="Glycoside hydrolase/deacetylase"/>
    <property type="match status" value="1"/>
</dbReference>
<keyword evidence="3" id="KW-0119">Carbohydrate metabolism</keyword>
<dbReference type="Pfam" id="PF02927">
    <property type="entry name" value="CelD_N"/>
    <property type="match status" value="1"/>
</dbReference>
<dbReference type="CDD" id="cd02850">
    <property type="entry name" value="E_set_Cellulase_N"/>
    <property type="match status" value="1"/>
</dbReference>
<evidence type="ECO:0000256" key="3">
    <source>
        <dbReference type="ARBA" id="ARBA00023277"/>
    </source>
</evidence>
<proteinExistence type="inferred from homology"/>
<dbReference type="InterPro" id="IPR004197">
    <property type="entry name" value="Cellulase_Ig-like"/>
</dbReference>
<dbReference type="SUPFAM" id="SSF48208">
    <property type="entry name" value="Six-hairpin glycosidases"/>
    <property type="match status" value="1"/>
</dbReference>
<keyword evidence="2 7" id="KW-0378">Hydrolase</keyword>
<dbReference type="SUPFAM" id="SSF88713">
    <property type="entry name" value="Glycoside hydrolase/deacetylase"/>
    <property type="match status" value="1"/>
</dbReference>
<dbReference type="InterPro" id="IPR001701">
    <property type="entry name" value="Glyco_hydro_9"/>
</dbReference>
<dbReference type="GO" id="GO:0000272">
    <property type="term" value="P:polysaccharide catabolic process"/>
    <property type="evidence" value="ECO:0007669"/>
    <property type="project" value="UniProtKB-KW"/>
</dbReference>
<dbReference type="InterPro" id="IPR013783">
    <property type="entry name" value="Ig-like_fold"/>
</dbReference>
<dbReference type="GO" id="GO:0016810">
    <property type="term" value="F:hydrolase activity, acting on carbon-nitrogen (but not peptide) bonds"/>
    <property type="evidence" value="ECO:0007669"/>
    <property type="project" value="InterPro"/>
</dbReference>
<reference evidence="7" key="1">
    <citation type="journal article" date="2012" name="PLoS ONE">
        <title>Gene sets for utilization of primary and secondary nutrition supplies in the distal gut of endangered iberian lynx.</title>
        <authorList>
            <person name="Alcaide M."/>
            <person name="Messina E."/>
            <person name="Richter M."/>
            <person name="Bargiela R."/>
            <person name="Peplies J."/>
            <person name="Huws S.A."/>
            <person name="Newbold C.J."/>
            <person name="Golyshin P.N."/>
            <person name="Simon M.A."/>
            <person name="Lopez G."/>
            <person name="Yakimov M.M."/>
            <person name="Ferrer M."/>
        </authorList>
    </citation>
    <scope>NUCLEOTIDE SEQUENCE</scope>
</reference>
<dbReference type="PANTHER" id="PTHR22298">
    <property type="entry name" value="ENDO-1,4-BETA-GLUCANASE"/>
    <property type="match status" value="1"/>
</dbReference>